<proteinExistence type="predicted"/>
<dbReference type="PANTHER" id="PTHR33988:SF2">
    <property type="entry name" value="ENDORIBONUCLEASE MAZF"/>
    <property type="match status" value="1"/>
</dbReference>
<dbReference type="GO" id="GO:0003677">
    <property type="term" value="F:DNA binding"/>
    <property type="evidence" value="ECO:0007669"/>
    <property type="project" value="InterPro"/>
</dbReference>
<dbReference type="GO" id="GO:0006402">
    <property type="term" value="P:mRNA catabolic process"/>
    <property type="evidence" value="ECO:0007669"/>
    <property type="project" value="TreeGrafter"/>
</dbReference>
<dbReference type="AlphaFoldDB" id="N1MNT6"/>
<protein>
    <submittedName>
        <fullName evidence="1">Death on curing protein, Doc toxin</fullName>
    </submittedName>
</protein>
<dbReference type="InterPro" id="IPR011067">
    <property type="entry name" value="Plasmid_toxin/cell-grow_inhib"/>
</dbReference>
<reference evidence="1 2" key="1">
    <citation type="submission" date="2013-03" db="EMBL/GenBank/DDBJ databases">
        <authorList>
            <person name="Le V."/>
        </authorList>
    </citation>
    <scope>NUCLEOTIDE SEQUENCE [LARGE SCALE GENOMIC DNA]</scope>
    <source>
        <strain evidence="1 2">BiD32</strain>
    </source>
</reference>
<dbReference type="RefSeq" id="WP_006960373.1">
    <property type="nucleotide sequence ID" value="NZ_CAVK010000153.1"/>
</dbReference>
<evidence type="ECO:0000313" key="2">
    <source>
        <dbReference type="Proteomes" id="UP000013201"/>
    </source>
</evidence>
<dbReference type="InterPro" id="IPR003477">
    <property type="entry name" value="PemK-like"/>
</dbReference>
<organism evidence="1 2">
    <name type="scientific">Sphingobium indicum BiD32</name>
    <dbReference type="NCBI Taxonomy" id="1301087"/>
    <lineage>
        <taxon>Bacteria</taxon>
        <taxon>Pseudomonadati</taxon>
        <taxon>Pseudomonadota</taxon>
        <taxon>Alphaproteobacteria</taxon>
        <taxon>Sphingomonadales</taxon>
        <taxon>Sphingomonadaceae</taxon>
        <taxon>Sphingobium</taxon>
    </lineage>
</organism>
<dbReference type="PANTHER" id="PTHR33988">
    <property type="entry name" value="ENDORIBONUCLEASE MAZF-RELATED"/>
    <property type="match status" value="1"/>
</dbReference>
<comment type="caution">
    <text evidence="1">The sequence shown here is derived from an EMBL/GenBank/DDBJ whole genome shotgun (WGS) entry which is preliminary data.</text>
</comment>
<dbReference type="Pfam" id="PF02452">
    <property type="entry name" value="PemK_toxin"/>
    <property type="match status" value="1"/>
</dbReference>
<name>N1MNT6_9SPHN</name>
<dbReference type="GO" id="GO:0004521">
    <property type="term" value="F:RNA endonuclease activity"/>
    <property type="evidence" value="ECO:0007669"/>
    <property type="project" value="TreeGrafter"/>
</dbReference>
<reference evidence="2" key="2">
    <citation type="submission" date="2013-04" db="EMBL/GenBank/DDBJ databases">
        <title>Bisphenol A degrading Sphingobium sp. strain BiD32.</title>
        <authorList>
            <person name="Nielsen J.L."/>
            <person name="Zhou N.A."/>
            <person name="Kjeldal H."/>
        </authorList>
    </citation>
    <scope>NUCLEOTIDE SEQUENCE [LARGE SCALE GENOMIC DNA]</scope>
    <source>
        <strain evidence="2">BiD32</strain>
    </source>
</reference>
<accession>N1MNT6</accession>
<dbReference type="EMBL" id="CAVK010000153">
    <property type="protein sequence ID" value="CCW18900.1"/>
    <property type="molecule type" value="Genomic_DNA"/>
</dbReference>
<evidence type="ECO:0000313" key="1">
    <source>
        <dbReference type="EMBL" id="CCW18900.1"/>
    </source>
</evidence>
<dbReference type="GO" id="GO:0016075">
    <property type="term" value="P:rRNA catabolic process"/>
    <property type="evidence" value="ECO:0007669"/>
    <property type="project" value="TreeGrafter"/>
</dbReference>
<dbReference type="Gene3D" id="2.30.30.110">
    <property type="match status" value="1"/>
</dbReference>
<dbReference type="OrthoDB" id="9808744at2"/>
<gene>
    <name evidence="1" type="ORF">EBBID32_32570</name>
</gene>
<keyword evidence="2" id="KW-1185">Reference proteome</keyword>
<sequence>MVTAPAMVRGEIWLAALDPTVGSEIQKTRPCVIVSPDELNAHLRTVIVAPMTTGSRPAPFRVPLRFNGKDGLILPDQMRTVDKGRLVKRLGWVDAATGATLFRILGQMFAA</sequence>
<dbReference type="Proteomes" id="UP000013201">
    <property type="component" value="Unassembled WGS sequence"/>
</dbReference>
<dbReference type="SUPFAM" id="SSF50118">
    <property type="entry name" value="Cell growth inhibitor/plasmid maintenance toxic component"/>
    <property type="match status" value="1"/>
</dbReference>